<dbReference type="PANTHER" id="PTHR31734:SF2">
    <property type="entry name" value="AUXIN-RESPONSIVE PROTEIN IAA26"/>
    <property type="match status" value="1"/>
</dbReference>
<dbReference type="OrthoDB" id="615826at2759"/>
<accession>A0A835M8K0</accession>
<sequence length="350" mass="38433">MEGSSSRNKEVCPKLLDLIHKDREWLFKNNDEEKLGVAEEKKLELRLGPPGEDERDESSLSYGCYASKTYNKNNTWLINNDGAIFSSPWSTSPVTCPTATPLGFQVNTQQQIMNSSYLHQYPSVPQNLSVKAMESSKTCCTKGVVGELQQSQAEKKACSQPSATIPANTAVNNSSQKRSAPPVVGWPPVRSFRKNLASNNSSKQVLHSQNGNPPPKDIITKKESCSRSLFVKINMDGVPIGRKVDLKANDSYEKLSSAVDELFRGLLAAQKDSPVTGNLNKVEDVKEITGLLDGSGEYTLVYEDNEGDRMLVGDVPWNMFASTVKRLRVLKSCELSSLCLGNGKQGKTPL</sequence>
<evidence type="ECO:0000256" key="8">
    <source>
        <dbReference type="RuleBase" id="RU004549"/>
    </source>
</evidence>
<keyword evidence="6 8" id="KW-0539">Nucleus</keyword>
<keyword evidence="7 8" id="KW-0927">Auxin signaling pathway</keyword>
<comment type="similarity">
    <text evidence="2 8">Belongs to the Aux/IAA family.</text>
</comment>
<dbReference type="Gene3D" id="3.10.20.90">
    <property type="entry name" value="Phosphatidylinositol 3-kinase Catalytic Subunit, Chain A, domain 1"/>
    <property type="match status" value="1"/>
</dbReference>
<comment type="subcellular location">
    <subcellularLocation>
        <location evidence="1 8">Nucleus</location>
    </subcellularLocation>
</comment>
<dbReference type="Pfam" id="PF02309">
    <property type="entry name" value="AUX_IAA"/>
    <property type="match status" value="1"/>
</dbReference>
<evidence type="ECO:0000313" key="11">
    <source>
        <dbReference type="Proteomes" id="UP000631114"/>
    </source>
</evidence>
<dbReference type="EMBL" id="JADFTS010000003">
    <property type="protein sequence ID" value="KAF9614651.1"/>
    <property type="molecule type" value="Genomic_DNA"/>
</dbReference>
<evidence type="ECO:0000256" key="2">
    <source>
        <dbReference type="ARBA" id="ARBA00006728"/>
    </source>
</evidence>
<comment type="caution">
    <text evidence="10">The sequence shown here is derived from an EMBL/GenBank/DDBJ whole genome shotgun (WGS) entry which is preliminary data.</text>
</comment>
<dbReference type="FunFam" id="3.10.20.90:FF:000225">
    <property type="entry name" value="Auxin-responsive protein"/>
    <property type="match status" value="1"/>
</dbReference>
<dbReference type="GO" id="GO:0005634">
    <property type="term" value="C:nucleus"/>
    <property type="evidence" value="ECO:0007669"/>
    <property type="project" value="UniProtKB-SubCell"/>
</dbReference>
<feature type="domain" description="PB1" evidence="9">
    <location>
        <begin position="228"/>
        <end position="332"/>
    </location>
</feature>
<evidence type="ECO:0000256" key="7">
    <source>
        <dbReference type="ARBA" id="ARBA00023294"/>
    </source>
</evidence>
<dbReference type="GO" id="GO:0009734">
    <property type="term" value="P:auxin-activated signaling pathway"/>
    <property type="evidence" value="ECO:0007669"/>
    <property type="project" value="UniProtKB-UniRule"/>
</dbReference>
<name>A0A835M8K0_9MAGN</name>
<evidence type="ECO:0000256" key="4">
    <source>
        <dbReference type="ARBA" id="ARBA00023015"/>
    </source>
</evidence>
<dbReference type="InterPro" id="IPR003311">
    <property type="entry name" value="AUX_IAA"/>
</dbReference>
<keyword evidence="4 8" id="KW-0805">Transcription regulation</keyword>
<reference evidence="10 11" key="1">
    <citation type="submission" date="2020-10" db="EMBL/GenBank/DDBJ databases">
        <title>The Coptis chinensis genome and diversification of protoberbering-type alkaloids.</title>
        <authorList>
            <person name="Wang B."/>
            <person name="Shu S."/>
            <person name="Song C."/>
            <person name="Liu Y."/>
        </authorList>
    </citation>
    <scope>NUCLEOTIDE SEQUENCE [LARGE SCALE GENOMIC DNA]</scope>
    <source>
        <strain evidence="10">HL-2020</strain>
        <tissue evidence="10">Leaf</tissue>
    </source>
</reference>
<evidence type="ECO:0000313" key="10">
    <source>
        <dbReference type="EMBL" id="KAF9614651.1"/>
    </source>
</evidence>
<comment type="subunit">
    <text evidence="8">Homodimers and heterodimers.</text>
</comment>
<evidence type="ECO:0000256" key="1">
    <source>
        <dbReference type="ARBA" id="ARBA00004123"/>
    </source>
</evidence>
<evidence type="ECO:0000256" key="6">
    <source>
        <dbReference type="ARBA" id="ARBA00023242"/>
    </source>
</evidence>
<protein>
    <recommendedName>
        <fullName evidence="8">Auxin-responsive protein</fullName>
    </recommendedName>
</protein>
<gene>
    <name evidence="10" type="ORF">IFM89_019628</name>
</gene>
<dbReference type="Proteomes" id="UP000631114">
    <property type="component" value="Unassembled WGS sequence"/>
</dbReference>
<comment type="function">
    <text evidence="8">Aux/IAA proteins are short-lived transcriptional factors that function as repressors of early auxin response genes at low auxin concentrations.</text>
</comment>
<keyword evidence="5 8" id="KW-0804">Transcription</keyword>
<dbReference type="GO" id="GO:0006355">
    <property type="term" value="P:regulation of DNA-templated transcription"/>
    <property type="evidence" value="ECO:0007669"/>
    <property type="project" value="InterPro"/>
</dbReference>
<evidence type="ECO:0000259" key="9">
    <source>
        <dbReference type="PROSITE" id="PS51745"/>
    </source>
</evidence>
<keyword evidence="3 8" id="KW-0678">Repressor</keyword>
<organism evidence="10 11">
    <name type="scientific">Coptis chinensis</name>
    <dbReference type="NCBI Taxonomy" id="261450"/>
    <lineage>
        <taxon>Eukaryota</taxon>
        <taxon>Viridiplantae</taxon>
        <taxon>Streptophyta</taxon>
        <taxon>Embryophyta</taxon>
        <taxon>Tracheophyta</taxon>
        <taxon>Spermatophyta</taxon>
        <taxon>Magnoliopsida</taxon>
        <taxon>Ranunculales</taxon>
        <taxon>Ranunculaceae</taxon>
        <taxon>Coptidoideae</taxon>
        <taxon>Coptis</taxon>
    </lineage>
</organism>
<keyword evidence="11" id="KW-1185">Reference proteome</keyword>
<proteinExistence type="inferred from homology"/>
<evidence type="ECO:0000256" key="3">
    <source>
        <dbReference type="ARBA" id="ARBA00022491"/>
    </source>
</evidence>
<dbReference type="SUPFAM" id="SSF54277">
    <property type="entry name" value="CAD &amp; PB1 domains"/>
    <property type="match status" value="1"/>
</dbReference>
<dbReference type="InterPro" id="IPR053793">
    <property type="entry name" value="PB1-like"/>
</dbReference>
<evidence type="ECO:0000256" key="5">
    <source>
        <dbReference type="ARBA" id="ARBA00023163"/>
    </source>
</evidence>
<dbReference type="PROSITE" id="PS51745">
    <property type="entry name" value="PB1"/>
    <property type="match status" value="1"/>
</dbReference>
<dbReference type="InterPro" id="IPR033389">
    <property type="entry name" value="AUX/IAA_dom"/>
</dbReference>
<dbReference type="PANTHER" id="PTHR31734">
    <property type="entry name" value="AUXIN-RESPONSIVE PROTEIN IAA17"/>
    <property type="match status" value="1"/>
</dbReference>
<dbReference type="AlphaFoldDB" id="A0A835M8K0"/>